<keyword evidence="5" id="KW-1185">Reference proteome</keyword>
<gene>
    <name evidence="4" type="ORF">SAMN00790413_03881</name>
</gene>
<dbReference type="Pfam" id="PF07963">
    <property type="entry name" value="N_methyl"/>
    <property type="match status" value="1"/>
</dbReference>
<organism evidence="4 5">
    <name type="scientific">Deinococcus hopiensis KR-140</name>
    <dbReference type="NCBI Taxonomy" id="695939"/>
    <lineage>
        <taxon>Bacteria</taxon>
        <taxon>Thermotogati</taxon>
        <taxon>Deinococcota</taxon>
        <taxon>Deinococci</taxon>
        <taxon>Deinococcales</taxon>
        <taxon>Deinococcaceae</taxon>
        <taxon>Deinococcus</taxon>
    </lineage>
</organism>
<proteinExistence type="predicted"/>
<keyword evidence="3" id="KW-0812">Transmembrane</keyword>
<dbReference type="EMBL" id="FWWU01000001">
    <property type="protein sequence ID" value="SMB77724.1"/>
    <property type="molecule type" value="Genomic_DNA"/>
</dbReference>
<evidence type="ECO:0000313" key="5">
    <source>
        <dbReference type="Proteomes" id="UP000192582"/>
    </source>
</evidence>
<reference evidence="4 5" key="1">
    <citation type="submission" date="2017-04" db="EMBL/GenBank/DDBJ databases">
        <authorList>
            <person name="Afonso C.L."/>
            <person name="Miller P.J."/>
            <person name="Scott M.A."/>
            <person name="Spackman E."/>
            <person name="Goraichik I."/>
            <person name="Dimitrov K.M."/>
            <person name="Suarez D.L."/>
            <person name="Swayne D.E."/>
        </authorList>
    </citation>
    <scope>NUCLEOTIDE SEQUENCE [LARGE SCALE GENOMIC DNA]</scope>
    <source>
        <strain evidence="4 5">KR-140</strain>
    </source>
</reference>
<dbReference type="PROSITE" id="PS00409">
    <property type="entry name" value="PROKAR_NTER_METHYL"/>
    <property type="match status" value="1"/>
</dbReference>
<dbReference type="AlphaFoldDB" id="A0A1W1UAB1"/>
<evidence type="ECO:0000256" key="3">
    <source>
        <dbReference type="SAM" id="Phobius"/>
    </source>
</evidence>
<evidence type="ECO:0000256" key="1">
    <source>
        <dbReference type="ARBA" id="ARBA00004442"/>
    </source>
</evidence>
<dbReference type="NCBIfam" id="TIGR02532">
    <property type="entry name" value="IV_pilin_GFxxxE"/>
    <property type="match status" value="1"/>
</dbReference>
<dbReference type="RefSeq" id="WP_084044944.1">
    <property type="nucleotide sequence ID" value="NZ_FWWU01000001.1"/>
</dbReference>
<accession>A0A1W1UAB1</accession>
<evidence type="ECO:0000256" key="2">
    <source>
        <dbReference type="ARBA" id="ARBA00023237"/>
    </source>
</evidence>
<dbReference type="InterPro" id="IPR012902">
    <property type="entry name" value="N_methyl_site"/>
</dbReference>
<dbReference type="Proteomes" id="UP000192582">
    <property type="component" value="Unassembled WGS sequence"/>
</dbReference>
<feature type="transmembrane region" description="Helical" evidence="3">
    <location>
        <begin position="6"/>
        <end position="31"/>
    </location>
</feature>
<dbReference type="STRING" id="695939.SAMN00790413_03881"/>
<dbReference type="GO" id="GO:0009279">
    <property type="term" value="C:cell outer membrane"/>
    <property type="evidence" value="ECO:0007669"/>
    <property type="project" value="UniProtKB-SubCell"/>
</dbReference>
<keyword evidence="2" id="KW-0998">Cell outer membrane</keyword>
<keyword evidence="3" id="KW-1133">Transmembrane helix</keyword>
<name>A0A1W1UAB1_9DEIO</name>
<keyword evidence="3" id="KW-0472">Membrane</keyword>
<protein>
    <submittedName>
        <fullName evidence="4">Type IV pilin N-term methylation site GFxxxE</fullName>
    </submittedName>
</protein>
<comment type="subcellular location">
    <subcellularLocation>
        <location evidence="1">Cell outer membrane</location>
    </subcellularLocation>
</comment>
<sequence>MLNHSQGFTLVELMVAMFISSLILVLTFTLVDGNRKLYDTDSRRVDVNQNLQSALLILTNDLRQAGERLPANFPSLEVVTGTSDTIILRRNILDVVLPVCKDINGGSNRDVVFIAKNGSSKIPANCKDADPNLLTTWKKYRLDNGGKIKAYIYDPKLKRGEMFTYDDEDSSGQKIHHEGDHWDYDYDIDNEPVLYVIEERTYRVLDGDLVMDENKTGYQPVAPNISAMKASLVLKDGTVATGNFPTLSANWKDLNDVNLSLTGTSTFAGRSTTRTLSNKVSLRNAFSADQ</sequence>
<dbReference type="OrthoDB" id="5296662at2"/>
<evidence type="ECO:0000313" key="4">
    <source>
        <dbReference type="EMBL" id="SMB77724.1"/>
    </source>
</evidence>